<evidence type="ECO:0000256" key="3">
    <source>
        <dbReference type="SAM" id="SignalP"/>
    </source>
</evidence>
<evidence type="ECO:0000313" key="4">
    <source>
        <dbReference type="EMBL" id="CAB3974358.1"/>
    </source>
</evidence>
<feature type="signal peptide" evidence="3">
    <location>
        <begin position="1"/>
        <end position="50"/>
    </location>
</feature>
<reference evidence="4 5" key="1">
    <citation type="submission" date="2020-04" db="EMBL/GenBank/DDBJ databases">
        <authorList>
            <person name="Depoorter E."/>
        </authorList>
    </citation>
    <scope>NUCLEOTIDE SEQUENCE [LARGE SCALE GENOMIC DNA]</scope>
    <source>
        <strain evidence="4 5">BCC0132</strain>
    </source>
</reference>
<evidence type="ECO:0000313" key="5">
    <source>
        <dbReference type="Proteomes" id="UP000494322"/>
    </source>
</evidence>
<dbReference type="EMBL" id="CABWIK020000057">
    <property type="protein sequence ID" value="CAB3974358.1"/>
    <property type="molecule type" value="Genomic_DNA"/>
</dbReference>
<organism evidence="4 5">
    <name type="scientific">Burkholderia cenocepacia</name>
    <dbReference type="NCBI Taxonomy" id="95486"/>
    <lineage>
        <taxon>Bacteria</taxon>
        <taxon>Pseudomonadati</taxon>
        <taxon>Pseudomonadota</taxon>
        <taxon>Betaproteobacteria</taxon>
        <taxon>Burkholderiales</taxon>
        <taxon>Burkholderiaceae</taxon>
        <taxon>Burkholderia</taxon>
        <taxon>Burkholderia cepacia complex</taxon>
    </lineage>
</organism>
<dbReference type="InterPro" id="IPR038673">
    <property type="entry name" value="OprB_sf"/>
</dbReference>
<dbReference type="Proteomes" id="UP000494322">
    <property type="component" value="Unassembled WGS sequence"/>
</dbReference>
<dbReference type="Gene3D" id="2.40.160.180">
    <property type="entry name" value="Carbohydrate-selective porin OprB"/>
    <property type="match status" value="1"/>
</dbReference>
<keyword evidence="3" id="KW-0732">Signal</keyword>
<dbReference type="AlphaFoldDB" id="A0A6J5JST4"/>
<evidence type="ECO:0000256" key="2">
    <source>
        <dbReference type="SAM" id="MobiDB-lite"/>
    </source>
</evidence>
<name>A0A6J5JST4_9BURK</name>
<feature type="chain" id="PRO_5026675938" description="Porin" evidence="3">
    <location>
        <begin position="51"/>
        <end position="187"/>
    </location>
</feature>
<accession>A0A6J5JST4</accession>
<evidence type="ECO:0008006" key="6">
    <source>
        <dbReference type="Google" id="ProtNLM"/>
    </source>
</evidence>
<proteinExistence type="inferred from homology"/>
<evidence type="ECO:0000256" key="1">
    <source>
        <dbReference type="ARBA" id="ARBA00008769"/>
    </source>
</evidence>
<comment type="similarity">
    <text evidence="1">Belongs to the OprB family.</text>
</comment>
<sequence length="187" mass="19769">MKYLSSQKQARRYAGTQSAGTPFGRLNPTRKRTKTAVALIFAGASLVARAADAPVTTVANAADSATVALNPKDDSRSSGDTPTLIGTVRDQASDRDAAHPIFWKVGKALQNVGITPSLSLLQFYLDNPSAGQQTGNHQVYTFIAVGADFDLQKMVGFPGATIHFQQLFAPFIVNPLYGAQVGDSIAG</sequence>
<gene>
    <name evidence="4" type="ORF">BCO9919_06226</name>
</gene>
<feature type="region of interest" description="Disordered" evidence="2">
    <location>
        <begin position="1"/>
        <end position="28"/>
    </location>
</feature>
<dbReference type="RefSeq" id="WP_175240558.1">
    <property type="nucleotide sequence ID" value="NZ_CABWIK020000057.1"/>
</dbReference>
<protein>
    <recommendedName>
        <fullName evidence="6">Porin</fullName>
    </recommendedName>
</protein>